<sequence>MVKFTAEELRGIMDKKNNIRNMSVIAHVDHGKSTLTDSLVAAAGIIAQEVAGDVRMTDTHADEAERGITIKSTGISLYYEMTEESLKSYKGERDGNEYLINLIDSPGHVDFSSEVTAALRITDGALVVVDCIEGVSVQTETVLRQALGKRIRPVLTVNKMDRCFLELQVEGEEAYQPFSCVIENANVIMATYEDKLFGDIQVYPEKGTVAFSAGLHGWAFTLTSFAKMYASKFGVDETKMMERLWGENFFDPATKKWTTKNTGSPTCKRVNQLCYEPIKQIINTCMNDQKDKLWPMLQKLNVTMKADEKELIGKALMKRVMQTWLPASTALLEMMIFHLPSPAKAQKYGVENLYEGPLDDVYATAIRNCDPEGPLMLYVSKMIPACDRGGSLPLAVSSQARRKDLFVKSVQRTVIWMGKKQESVEDVPCGNTVAMVGLDQFITKNATLTNKKEVDAFPIRAMKFSVLPVVRVAVQCMVASDLPKLVEGLKRLAKSDPMVLCTIEESGEHIIAGAGELHLEICLKDLQEDFMGGAETIVSPPVVSFRETVLEKSCRTVMSTSPNKHNHLYMEARPLEEGLPEAIDEGRIGPRDDPKVRSKILSEEFGWDKDLAKKIWCFGPETTGPNMVVDMCKGVQYLNEIKDSVVAGFQWASKEGALAEENMRGICFEVCDVVLHADAIHRGGGQVIPTARRVIYASQLTAKPRLLEPVYLVGIQAPENALGGIYGVLNQKRGHVFEEMQRPGTPLYNIKAYLPVIESFGFSSQLRAASSGQAFPQCVFDHWDTMSSDPLEAGSQAAQLVLDFRKRKGLKEQMTPLSEFEDKL</sequence>
<protein>
    <recommendedName>
        <fullName evidence="7">Tr-type G domain-containing protein</fullName>
    </recommendedName>
</protein>
<accession>K3YPX4</accession>
<dbReference type="PANTHER" id="PTHR42908">
    <property type="entry name" value="TRANSLATION ELONGATION FACTOR-RELATED"/>
    <property type="match status" value="1"/>
</dbReference>
<dbReference type="InterPro" id="IPR020568">
    <property type="entry name" value="Ribosomal_Su5_D2-typ_SF"/>
</dbReference>
<dbReference type="PROSITE" id="PS00301">
    <property type="entry name" value="G_TR_1"/>
    <property type="match status" value="1"/>
</dbReference>
<keyword evidence="4" id="KW-0251">Elongation factor</keyword>
<dbReference type="Gene3D" id="3.30.230.10">
    <property type="match status" value="1"/>
</dbReference>
<evidence type="ECO:0000256" key="5">
    <source>
        <dbReference type="ARBA" id="ARBA00022917"/>
    </source>
</evidence>
<name>K3YPX4_SETIT</name>
<reference evidence="9" key="3">
    <citation type="submission" date="2018-08" db="UniProtKB">
        <authorList>
            <consortium name="EnsemblPlants"/>
        </authorList>
    </citation>
    <scope>IDENTIFICATION</scope>
    <source>
        <strain evidence="9">Yugu1</strain>
    </source>
</reference>
<dbReference type="GO" id="GO:0043022">
    <property type="term" value="F:ribosome binding"/>
    <property type="evidence" value="ECO:0000318"/>
    <property type="project" value="GO_Central"/>
</dbReference>
<dbReference type="InterPro" id="IPR000640">
    <property type="entry name" value="EFG_V-like"/>
</dbReference>
<dbReference type="Gene3D" id="3.30.70.870">
    <property type="entry name" value="Elongation Factor G (Translational Gtpase), domain 3"/>
    <property type="match status" value="1"/>
</dbReference>
<dbReference type="PANTHER" id="PTHR42908:SF10">
    <property type="entry name" value="EUKARYOTIC TRANSLATION ELONGATION FACTOR 2"/>
    <property type="match status" value="1"/>
</dbReference>
<evidence type="ECO:0000313" key="8">
    <source>
        <dbReference type="EMBL" id="RCV06586.1"/>
    </source>
</evidence>
<dbReference type="InterPro" id="IPR041095">
    <property type="entry name" value="EFG_II"/>
</dbReference>
<dbReference type="EnsemblPlants" id="KQL29822">
    <property type="protein sequence ID" value="KQL29822"/>
    <property type="gene ID" value="SETIT_016316mg"/>
</dbReference>
<dbReference type="Proteomes" id="UP000004995">
    <property type="component" value="Unassembled WGS sequence"/>
</dbReference>
<dbReference type="Pfam" id="PF00009">
    <property type="entry name" value="GTP_EFTU"/>
    <property type="match status" value="1"/>
</dbReference>
<dbReference type="AlphaFoldDB" id="K3YPX4"/>
<evidence type="ECO:0000256" key="4">
    <source>
        <dbReference type="ARBA" id="ARBA00022768"/>
    </source>
</evidence>
<keyword evidence="5" id="KW-0648">Protein biosynthesis</keyword>
<dbReference type="CDD" id="cd01681">
    <property type="entry name" value="aeEF2_snRNP_like_IV"/>
    <property type="match status" value="1"/>
</dbReference>
<dbReference type="SUPFAM" id="SSF50447">
    <property type="entry name" value="Translation proteins"/>
    <property type="match status" value="1"/>
</dbReference>
<dbReference type="InterPro" id="IPR009000">
    <property type="entry name" value="Transl_B-barrel_sf"/>
</dbReference>
<evidence type="ECO:0000256" key="3">
    <source>
        <dbReference type="ARBA" id="ARBA00022741"/>
    </source>
</evidence>
<dbReference type="NCBIfam" id="TIGR00231">
    <property type="entry name" value="small_GTP"/>
    <property type="match status" value="1"/>
</dbReference>
<dbReference type="FunFam" id="3.30.70.870:FF:000002">
    <property type="entry name" value="Translation elongation factor 2"/>
    <property type="match status" value="1"/>
</dbReference>
<dbReference type="InterPro" id="IPR035647">
    <property type="entry name" value="EFG_III/V"/>
</dbReference>
<comment type="subcellular location">
    <subcellularLocation>
        <location evidence="1">Cytoplasm</location>
    </subcellularLocation>
</comment>
<dbReference type="SMART" id="SM00838">
    <property type="entry name" value="EFG_C"/>
    <property type="match status" value="1"/>
</dbReference>
<dbReference type="GO" id="GO:0003924">
    <property type="term" value="F:GTPase activity"/>
    <property type="evidence" value="ECO:0000318"/>
    <property type="project" value="GO_Central"/>
</dbReference>
<evidence type="ECO:0000256" key="1">
    <source>
        <dbReference type="ARBA" id="ARBA00004496"/>
    </source>
</evidence>
<feature type="domain" description="Tr-type G" evidence="7">
    <location>
        <begin position="17"/>
        <end position="253"/>
    </location>
</feature>
<dbReference type="GO" id="GO:0003746">
    <property type="term" value="F:translation elongation factor activity"/>
    <property type="evidence" value="ECO:0000318"/>
    <property type="project" value="GO_Central"/>
</dbReference>
<keyword evidence="3" id="KW-0547">Nucleotide-binding</keyword>
<dbReference type="HOGENOM" id="CLU_002794_11_1_1"/>
<dbReference type="InterPro" id="IPR031157">
    <property type="entry name" value="G_TR_CS"/>
</dbReference>
<dbReference type="CDD" id="cd01885">
    <property type="entry name" value="EF2"/>
    <property type="match status" value="1"/>
</dbReference>
<dbReference type="Gene3D" id="3.30.70.240">
    <property type="match status" value="1"/>
</dbReference>
<dbReference type="GO" id="GO:0006414">
    <property type="term" value="P:translational elongation"/>
    <property type="evidence" value="ECO:0000318"/>
    <property type="project" value="GO_Central"/>
</dbReference>
<evidence type="ECO:0000256" key="6">
    <source>
        <dbReference type="ARBA" id="ARBA00023134"/>
    </source>
</evidence>
<dbReference type="Gene3D" id="2.40.30.10">
    <property type="entry name" value="Translation factors"/>
    <property type="match status" value="2"/>
</dbReference>
<dbReference type="InterPro" id="IPR005225">
    <property type="entry name" value="Small_GTP-bd"/>
</dbReference>
<dbReference type="FunFam" id="3.30.70.240:FF:000003">
    <property type="entry name" value="Translation elongation factor 2"/>
    <property type="match status" value="1"/>
</dbReference>
<dbReference type="PRINTS" id="PR00315">
    <property type="entry name" value="ELONGATNFCT"/>
</dbReference>
<dbReference type="InterPro" id="IPR014721">
    <property type="entry name" value="Ribsml_uS5_D2-typ_fold_subgr"/>
</dbReference>
<dbReference type="OrthoDB" id="1850324at2759"/>
<dbReference type="SUPFAM" id="SSF54980">
    <property type="entry name" value="EF-G C-terminal domain-like"/>
    <property type="match status" value="2"/>
</dbReference>
<evidence type="ECO:0000256" key="2">
    <source>
        <dbReference type="ARBA" id="ARBA00022490"/>
    </source>
</evidence>
<evidence type="ECO:0000313" key="10">
    <source>
        <dbReference type="Proteomes" id="UP000004995"/>
    </source>
</evidence>
<dbReference type="eggNOG" id="KOG0469">
    <property type="taxonomic scope" value="Eukaryota"/>
</dbReference>
<dbReference type="Gene3D" id="3.40.50.300">
    <property type="entry name" value="P-loop containing nucleotide triphosphate hydrolases"/>
    <property type="match status" value="1"/>
</dbReference>
<keyword evidence="6" id="KW-0342">GTP-binding</keyword>
<dbReference type="CDD" id="cd04096">
    <property type="entry name" value="eEF2_snRNP_like_C"/>
    <property type="match status" value="1"/>
</dbReference>
<keyword evidence="2" id="KW-0963">Cytoplasm</keyword>
<dbReference type="InterPro" id="IPR005517">
    <property type="entry name" value="Transl_elong_EFG/EF2_IV"/>
</dbReference>
<dbReference type="Gramene" id="KQL29822">
    <property type="protein sequence ID" value="KQL29822"/>
    <property type="gene ID" value="SETIT_016316mg"/>
</dbReference>
<reference evidence="8" key="2">
    <citation type="submission" date="2015-07" db="EMBL/GenBank/DDBJ databases">
        <authorList>
            <person name="Noorani M."/>
        </authorList>
    </citation>
    <scope>NUCLEOTIDE SEQUENCE</scope>
    <source>
        <strain evidence="8">Yugu1</strain>
    </source>
</reference>
<dbReference type="FunFam" id="3.30.230.10:FF:000006">
    <property type="entry name" value="Translation elongation factor 2"/>
    <property type="match status" value="1"/>
</dbReference>
<evidence type="ECO:0000259" key="7">
    <source>
        <dbReference type="PROSITE" id="PS51722"/>
    </source>
</evidence>
<dbReference type="InterPro" id="IPR000795">
    <property type="entry name" value="T_Tr_GTP-bd_dom"/>
</dbReference>
<dbReference type="GO" id="GO:1990904">
    <property type="term" value="C:ribonucleoprotein complex"/>
    <property type="evidence" value="ECO:0000318"/>
    <property type="project" value="GO_Central"/>
</dbReference>
<dbReference type="Pfam" id="PF03764">
    <property type="entry name" value="EFG_IV"/>
    <property type="match status" value="1"/>
</dbReference>
<proteinExistence type="predicted"/>
<dbReference type="SMART" id="SM00889">
    <property type="entry name" value="EFG_IV"/>
    <property type="match status" value="1"/>
</dbReference>
<dbReference type="EMBL" id="AGNK02000345">
    <property type="status" value="NOT_ANNOTATED_CDS"/>
    <property type="molecule type" value="Genomic_DNA"/>
</dbReference>
<evidence type="ECO:0000313" key="9">
    <source>
        <dbReference type="EnsemblPlants" id="KQL29822"/>
    </source>
</evidence>
<dbReference type="Pfam" id="PF00679">
    <property type="entry name" value="EFG_C"/>
    <property type="match status" value="1"/>
</dbReference>
<keyword evidence="10" id="KW-1185">Reference proteome</keyword>
<dbReference type="SUPFAM" id="SSF54211">
    <property type="entry name" value="Ribosomal protein S5 domain 2-like"/>
    <property type="match status" value="1"/>
</dbReference>
<organism evidence="9 10">
    <name type="scientific">Setaria italica</name>
    <name type="common">Foxtail millet</name>
    <name type="synonym">Panicum italicum</name>
    <dbReference type="NCBI Taxonomy" id="4555"/>
    <lineage>
        <taxon>Eukaryota</taxon>
        <taxon>Viridiplantae</taxon>
        <taxon>Streptophyta</taxon>
        <taxon>Embryophyta</taxon>
        <taxon>Tracheophyta</taxon>
        <taxon>Spermatophyta</taxon>
        <taxon>Magnoliopsida</taxon>
        <taxon>Liliopsida</taxon>
        <taxon>Poales</taxon>
        <taxon>Poaceae</taxon>
        <taxon>PACMAD clade</taxon>
        <taxon>Panicoideae</taxon>
        <taxon>Panicodae</taxon>
        <taxon>Paniceae</taxon>
        <taxon>Cenchrinae</taxon>
        <taxon>Setaria</taxon>
    </lineage>
</organism>
<reference evidence="8 10" key="1">
    <citation type="journal article" date="2012" name="Nat. Biotechnol.">
        <title>Reference genome sequence of the model plant Setaria.</title>
        <authorList>
            <person name="Bennetzen J.L."/>
            <person name="Schmutz J."/>
            <person name="Wang H."/>
            <person name="Percifield R."/>
            <person name="Hawkins J."/>
            <person name="Pontaroli A.C."/>
            <person name="Estep M."/>
            <person name="Feng L."/>
            <person name="Vaughn J.N."/>
            <person name="Grimwood J."/>
            <person name="Jenkins J."/>
            <person name="Barry K."/>
            <person name="Lindquist E."/>
            <person name="Hellsten U."/>
            <person name="Deshpande S."/>
            <person name="Wang X."/>
            <person name="Wu X."/>
            <person name="Mitros T."/>
            <person name="Triplett J."/>
            <person name="Yang X."/>
            <person name="Ye C.Y."/>
            <person name="Mauro-Herrera M."/>
            <person name="Wang L."/>
            <person name="Li P."/>
            <person name="Sharma M."/>
            <person name="Sharma R."/>
            <person name="Ronald P.C."/>
            <person name="Panaud O."/>
            <person name="Kellogg E.A."/>
            <person name="Brutnell T.P."/>
            <person name="Doust A.N."/>
            <person name="Tuskan G.A."/>
            <person name="Rokhsar D."/>
            <person name="Devos K.M."/>
        </authorList>
    </citation>
    <scope>NUCLEOTIDE SEQUENCE [LARGE SCALE GENOMIC DNA]</scope>
    <source>
        <strain evidence="10">cv. Yugu1</strain>
        <strain evidence="8">Yugu1</strain>
    </source>
</reference>
<dbReference type="EMBL" id="CM003528">
    <property type="protein sequence ID" value="RCV06586.1"/>
    <property type="molecule type" value="Genomic_DNA"/>
</dbReference>
<dbReference type="CDD" id="cd16261">
    <property type="entry name" value="EF2_snRNP_III"/>
    <property type="match status" value="1"/>
</dbReference>
<dbReference type="Pfam" id="PF14492">
    <property type="entry name" value="EFG_III"/>
    <property type="match status" value="1"/>
</dbReference>
<gene>
    <name evidence="8" type="ORF">SETIT_1G174800v2</name>
</gene>
<dbReference type="STRING" id="4555.K3YPX4"/>
<dbReference type="PROSITE" id="PS51722">
    <property type="entry name" value="G_TR_2"/>
    <property type="match status" value="1"/>
</dbReference>
<dbReference type="InterPro" id="IPR027417">
    <property type="entry name" value="P-loop_NTPase"/>
</dbReference>
<dbReference type="GO" id="GO:0005525">
    <property type="term" value="F:GTP binding"/>
    <property type="evidence" value="ECO:0007669"/>
    <property type="project" value="UniProtKB-KW"/>
</dbReference>
<dbReference type="GO" id="GO:0005829">
    <property type="term" value="C:cytosol"/>
    <property type="evidence" value="ECO:0000318"/>
    <property type="project" value="GO_Central"/>
</dbReference>
<dbReference type="SUPFAM" id="SSF52540">
    <property type="entry name" value="P-loop containing nucleoside triphosphate hydrolases"/>
    <property type="match status" value="1"/>
</dbReference>
<dbReference type="FunFam" id="3.40.50.300:FF:000058">
    <property type="entry name" value="Translation elongation factor 2"/>
    <property type="match status" value="1"/>
</dbReference>